<dbReference type="PANTHER" id="PTHR21624:SF1">
    <property type="entry name" value="ALKYLGLYCEROL MONOOXYGENASE"/>
    <property type="match status" value="1"/>
</dbReference>
<evidence type="ECO:0000256" key="13">
    <source>
        <dbReference type="ARBA" id="ARBA00047556"/>
    </source>
</evidence>
<proteinExistence type="inferred from homology"/>
<dbReference type="FunCoup" id="A0A7M7TGD3">
    <property type="interactions" value="71"/>
</dbReference>
<evidence type="ECO:0000256" key="12">
    <source>
        <dbReference type="ARBA" id="ARBA00040992"/>
    </source>
</evidence>
<name>A0A7M7TGD3_STRPU</name>
<dbReference type="GO" id="GO:0006643">
    <property type="term" value="P:membrane lipid metabolic process"/>
    <property type="evidence" value="ECO:0000318"/>
    <property type="project" value="GO_Central"/>
</dbReference>
<feature type="transmembrane region" description="Helical" evidence="14">
    <location>
        <begin position="177"/>
        <end position="198"/>
    </location>
</feature>
<dbReference type="RefSeq" id="XP_784522.2">
    <property type="nucleotide sequence ID" value="XM_779429.5"/>
</dbReference>
<dbReference type="GO" id="GO:0005783">
    <property type="term" value="C:endoplasmic reticulum"/>
    <property type="evidence" value="ECO:0000318"/>
    <property type="project" value="GO_Central"/>
</dbReference>
<dbReference type="PANTHER" id="PTHR21624">
    <property type="entry name" value="STEROL DESATURASE-RELATED PROTEIN"/>
    <property type="match status" value="1"/>
</dbReference>
<accession>A0A7M7TGD3</accession>
<evidence type="ECO:0000256" key="2">
    <source>
        <dbReference type="ARBA" id="ARBA00004477"/>
    </source>
</evidence>
<dbReference type="GO" id="GO:0008610">
    <property type="term" value="P:lipid biosynthetic process"/>
    <property type="evidence" value="ECO:0007669"/>
    <property type="project" value="InterPro"/>
</dbReference>
<evidence type="ECO:0000256" key="7">
    <source>
        <dbReference type="ARBA" id="ARBA00023004"/>
    </source>
</evidence>
<evidence type="ECO:0000256" key="5">
    <source>
        <dbReference type="ARBA" id="ARBA00022989"/>
    </source>
</evidence>
<comment type="subcellular location">
    <subcellularLocation>
        <location evidence="2">Endoplasmic reticulum membrane</location>
        <topology evidence="2">Multi-pass membrane protein</topology>
    </subcellularLocation>
</comment>
<keyword evidence="8" id="KW-0443">Lipid metabolism</keyword>
<feature type="domain" description="Alkylglycerol monooxygenase C-terminal" evidence="16">
    <location>
        <begin position="344"/>
        <end position="415"/>
    </location>
</feature>
<evidence type="ECO:0000256" key="14">
    <source>
        <dbReference type="SAM" id="Phobius"/>
    </source>
</evidence>
<dbReference type="Pfam" id="PF24858">
    <property type="entry name" value="AGMP_C"/>
    <property type="match status" value="1"/>
</dbReference>
<evidence type="ECO:0000313" key="18">
    <source>
        <dbReference type="Proteomes" id="UP000007110"/>
    </source>
</evidence>
<keyword evidence="4" id="KW-0256">Endoplasmic reticulum</keyword>
<evidence type="ECO:0000256" key="1">
    <source>
        <dbReference type="ARBA" id="ARBA00001962"/>
    </source>
</evidence>
<dbReference type="EC" id="1.14.16.5" evidence="11"/>
<keyword evidence="3 14" id="KW-0812">Transmembrane</keyword>
<sequence>MEGLFCSGIMDVIFKVDGATGVRRMFYAVTPNETSFETLDEVPKYIVEAAPFFMISVIIEEIYLRYQDGGKEDRFADGITSMIAGMFMIITGLFTKAMELGIYVYVFENFCIYELPWDSPWTWFFSFFGIDLGYYWLHRMLHEVNIMWAAHQVHHSSEEYNLSTALRQSIFQRCFSWMFYIPLAFILPPSSMFVHMQFNTLYQFWIHTELIRSLGPLEYILNTPSHHRVHHGRNRYCIDKNYAGTLIIWDRIFGTFEAEDDRVAYGLVHPLKTYNPISIQICHLRWMWSVFWSTPGLMNKVFVIFKGPGWQPGKPRTGLIKDIPDVRGPEPNKYRTAIPGWLRGYILFHVVINLLLYQLFLDKAKTLSQLPVIVGLLYQIYTFTCFGMLCDLKPWWNVLAEMVRCAVVFAVTSLAIYQDVGAGNALLFLQVTYGLSVLFWFLRPGSLSGMEKLKSV</sequence>
<dbReference type="Pfam" id="PF04116">
    <property type="entry name" value="FA_hydroxylase"/>
    <property type="match status" value="1"/>
</dbReference>
<reference evidence="17" key="2">
    <citation type="submission" date="2021-01" db="UniProtKB">
        <authorList>
            <consortium name="EnsemblMetazoa"/>
        </authorList>
    </citation>
    <scope>IDENTIFICATION</scope>
</reference>
<dbReference type="InterPro" id="IPR006694">
    <property type="entry name" value="Fatty_acid_hydroxylase"/>
</dbReference>
<evidence type="ECO:0000256" key="4">
    <source>
        <dbReference type="ARBA" id="ARBA00022824"/>
    </source>
</evidence>
<dbReference type="GO" id="GO:0005789">
    <property type="term" value="C:endoplasmic reticulum membrane"/>
    <property type="evidence" value="ECO:0007669"/>
    <property type="project" value="UniProtKB-SubCell"/>
</dbReference>
<dbReference type="OMA" id="HIGAGTH"/>
<dbReference type="Proteomes" id="UP000007110">
    <property type="component" value="Unassembled WGS sequence"/>
</dbReference>
<evidence type="ECO:0000256" key="3">
    <source>
        <dbReference type="ARBA" id="ARBA00022692"/>
    </source>
</evidence>
<feature type="domain" description="Fatty acid hydroxylase" evidence="15">
    <location>
        <begin position="124"/>
        <end position="255"/>
    </location>
</feature>
<evidence type="ECO:0000256" key="11">
    <source>
        <dbReference type="ARBA" id="ARBA00039026"/>
    </source>
</evidence>
<evidence type="ECO:0000256" key="8">
    <source>
        <dbReference type="ARBA" id="ARBA00023098"/>
    </source>
</evidence>
<comment type="catalytic activity">
    <reaction evidence="13">
        <text>1-O-(1,2-saturated-alkyl)-sn-glycerol + (6R)-L-erythro-5,6,7,8-tetrahydrobiopterin + O2 = a 1-(1-hydroxyalkyl)-sn-glycerol + (6R)-L-erythro-6,7-dihydrobiopterin + H2O</text>
        <dbReference type="Rhea" id="RHEA:36255"/>
        <dbReference type="ChEBI" id="CHEBI:15377"/>
        <dbReference type="ChEBI" id="CHEBI:15379"/>
        <dbReference type="ChEBI" id="CHEBI:43120"/>
        <dbReference type="ChEBI" id="CHEBI:59560"/>
        <dbReference type="ChEBI" id="CHEBI:73418"/>
        <dbReference type="ChEBI" id="CHEBI:83957"/>
        <dbReference type="EC" id="1.14.16.5"/>
    </reaction>
</comment>
<feature type="transmembrane region" description="Helical" evidence="14">
    <location>
        <begin position="341"/>
        <end position="360"/>
    </location>
</feature>
<dbReference type="CTD" id="392636"/>
<comment type="cofactor">
    <cofactor evidence="1">
        <name>Fe cation</name>
        <dbReference type="ChEBI" id="CHEBI:24875"/>
    </cofactor>
</comment>
<keyword evidence="5 14" id="KW-1133">Transmembrane helix</keyword>
<feature type="transmembrane region" description="Helical" evidence="14">
    <location>
        <begin position="372"/>
        <end position="389"/>
    </location>
</feature>
<dbReference type="EnsemblMetazoa" id="XM_779429">
    <property type="protein sequence ID" value="XP_784522"/>
    <property type="gene ID" value="LOC579307"/>
</dbReference>
<reference evidence="18" key="1">
    <citation type="submission" date="2015-02" db="EMBL/GenBank/DDBJ databases">
        <title>Genome sequencing for Strongylocentrotus purpuratus.</title>
        <authorList>
            <person name="Murali S."/>
            <person name="Liu Y."/>
            <person name="Vee V."/>
            <person name="English A."/>
            <person name="Wang M."/>
            <person name="Skinner E."/>
            <person name="Han Y."/>
            <person name="Muzny D.M."/>
            <person name="Worley K.C."/>
            <person name="Gibbs R.A."/>
        </authorList>
    </citation>
    <scope>NUCLEOTIDE SEQUENCE</scope>
</reference>
<feature type="transmembrane region" description="Helical" evidence="14">
    <location>
        <begin position="121"/>
        <end position="137"/>
    </location>
</feature>
<dbReference type="InParanoid" id="A0A7M7TGD3"/>
<dbReference type="OrthoDB" id="6354873at2759"/>
<evidence type="ECO:0000259" key="16">
    <source>
        <dbReference type="Pfam" id="PF24858"/>
    </source>
</evidence>
<dbReference type="KEGG" id="spu:579307"/>
<keyword evidence="18" id="KW-1185">Reference proteome</keyword>
<keyword evidence="7" id="KW-0408">Iron</keyword>
<comment type="similarity">
    <text evidence="10">Belongs to the sterol desaturase family. TMEM195 subfamily.</text>
</comment>
<dbReference type="GO" id="GO:0050479">
    <property type="term" value="F:glyceryl-ether monooxygenase activity"/>
    <property type="evidence" value="ECO:0000318"/>
    <property type="project" value="GO_Central"/>
</dbReference>
<evidence type="ECO:0000259" key="15">
    <source>
        <dbReference type="Pfam" id="PF04116"/>
    </source>
</evidence>
<organism evidence="17 18">
    <name type="scientific">Strongylocentrotus purpuratus</name>
    <name type="common">Purple sea urchin</name>
    <dbReference type="NCBI Taxonomy" id="7668"/>
    <lineage>
        <taxon>Eukaryota</taxon>
        <taxon>Metazoa</taxon>
        <taxon>Echinodermata</taxon>
        <taxon>Eleutherozoa</taxon>
        <taxon>Echinozoa</taxon>
        <taxon>Echinoidea</taxon>
        <taxon>Euechinoidea</taxon>
        <taxon>Echinacea</taxon>
        <taxon>Camarodonta</taxon>
        <taxon>Echinidea</taxon>
        <taxon>Strongylocentrotidae</taxon>
        <taxon>Strongylocentrotus</taxon>
    </lineage>
</organism>
<evidence type="ECO:0000256" key="10">
    <source>
        <dbReference type="ARBA" id="ARBA00038190"/>
    </source>
</evidence>
<dbReference type="GO" id="GO:0005506">
    <property type="term" value="F:iron ion binding"/>
    <property type="evidence" value="ECO:0007669"/>
    <property type="project" value="InterPro"/>
</dbReference>
<dbReference type="InterPro" id="IPR051689">
    <property type="entry name" value="Sterol_desaturase/TMEM195"/>
</dbReference>
<feature type="transmembrane region" description="Helical" evidence="14">
    <location>
        <begin position="424"/>
        <end position="442"/>
    </location>
</feature>
<evidence type="ECO:0000256" key="9">
    <source>
        <dbReference type="ARBA" id="ARBA00023136"/>
    </source>
</evidence>
<protein>
    <recommendedName>
        <fullName evidence="12">Alkylglycerol monooxygenase</fullName>
        <ecNumber evidence="11">1.14.16.5</ecNumber>
    </recommendedName>
</protein>
<dbReference type="GeneID" id="579307"/>
<keyword evidence="6" id="KW-0560">Oxidoreductase</keyword>
<evidence type="ECO:0000256" key="6">
    <source>
        <dbReference type="ARBA" id="ARBA00023002"/>
    </source>
</evidence>
<evidence type="ECO:0000313" key="17">
    <source>
        <dbReference type="EnsemblMetazoa" id="XP_784522"/>
    </source>
</evidence>
<dbReference type="AlphaFoldDB" id="A0A7M7TGD3"/>
<keyword evidence="9 14" id="KW-0472">Membrane</keyword>
<feature type="transmembrane region" description="Helical" evidence="14">
    <location>
        <begin position="85"/>
        <end position="106"/>
    </location>
</feature>
<dbReference type="InterPro" id="IPR056853">
    <property type="entry name" value="AGMP_C"/>
</dbReference>